<keyword evidence="2" id="KW-1185">Reference proteome</keyword>
<dbReference type="OrthoDB" id="4151615at2759"/>
<dbReference type="EMBL" id="KN880467">
    <property type="protein sequence ID" value="KIY70491.1"/>
    <property type="molecule type" value="Genomic_DNA"/>
</dbReference>
<name>A0A0D7BLK6_9AGAR</name>
<protein>
    <submittedName>
        <fullName evidence="1">Uncharacterized protein</fullName>
    </submittedName>
</protein>
<reference evidence="1 2" key="1">
    <citation type="journal article" date="2015" name="Fungal Genet. Biol.">
        <title>Evolution of novel wood decay mechanisms in Agaricales revealed by the genome sequences of Fistulina hepatica and Cylindrobasidium torrendii.</title>
        <authorList>
            <person name="Floudas D."/>
            <person name="Held B.W."/>
            <person name="Riley R."/>
            <person name="Nagy L.G."/>
            <person name="Koehler G."/>
            <person name="Ransdell A.S."/>
            <person name="Younus H."/>
            <person name="Chow J."/>
            <person name="Chiniquy J."/>
            <person name="Lipzen A."/>
            <person name="Tritt A."/>
            <person name="Sun H."/>
            <person name="Haridas S."/>
            <person name="LaButti K."/>
            <person name="Ohm R.A."/>
            <person name="Kues U."/>
            <person name="Blanchette R.A."/>
            <person name="Grigoriev I.V."/>
            <person name="Minto R.E."/>
            <person name="Hibbett D.S."/>
        </authorList>
    </citation>
    <scope>NUCLEOTIDE SEQUENCE [LARGE SCALE GENOMIC DNA]</scope>
    <source>
        <strain evidence="1 2">FP15055 ss-10</strain>
    </source>
</reference>
<organism evidence="1 2">
    <name type="scientific">Cylindrobasidium torrendii FP15055 ss-10</name>
    <dbReference type="NCBI Taxonomy" id="1314674"/>
    <lineage>
        <taxon>Eukaryota</taxon>
        <taxon>Fungi</taxon>
        <taxon>Dikarya</taxon>
        <taxon>Basidiomycota</taxon>
        <taxon>Agaricomycotina</taxon>
        <taxon>Agaricomycetes</taxon>
        <taxon>Agaricomycetidae</taxon>
        <taxon>Agaricales</taxon>
        <taxon>Marasmiineae</taxon>
        <taxon>Physalacriaceae</taxon>
        <taxon>Cylindrobasidium</taxon>
    </lineage>
</organism>
<accession>A0A0D7BLK6</accession>
<proteinExistence type="predicted"/>
<evidence type="ECO:0000313" key="1">
    <source>
        <dbReference type="EMBL" id="KIY70491.1"/>
    </source>
</evidence>
<sequence length="323" mass="37263">MSTQVSVHANQPVSGPTDEELIVELQTYAIYPGRSKLRAALKSRKNWVISDVRLKRVLDLVPPCREPDGLLHELFNAQMPALNPDGFAKTPQAIAFSGVGTPFEYPIEPQVLKPRLPLAPYTTQILYRELSGSQDLLLFGRGSFDYAVKPNDDLLLFVEVYRQRLEKILHPQDWPFSQFVHRMKRSSPIQLLFDYYEAAGKIAGLPYQDVVRQFQAEWGFNPLECLTDKESHPDYRLMHALHKEEVHKTQFMRMRANEWRWSPEKRDSIPLDGEGRPVYDLRKDSRFSMTITKLDRRAGMPIGELKNVVVYPTPEGDVILERD</sequence>
<dbReference type="AlphaFoldDB" id="A0A0D7BLK6"/>
<gene>
    <name evidence="1" type="ORF">CYLTODRAFT_441943</name>
</gene>
<evidence type="ECO:0000313" key="2">
    <source>
        <dbReference type="Proteomes" id="UP000054007"/>
    </source>
</evidence>
<dbReference type="Proteomes" id="UP000054007">
    <property type="component" value="Unassembled WGS sequence"/>
</dbReference>